<dbReference type="GO" id="GO:0006508">
    <property type="term" value="P:proteolysis"/>
    <property type="evidence" value="ECO:0007669"/>
    <property type="project" value="UniProtKB-KW"/>
</dbReference>
<dbReference type="STRING" id="683960.A0A1E3NZZ1"/>
<keyword evidence="1" id="KW-0482">Metalloprotease</keyword>
<keyword evidence="1" id="KW-0479">Metal-binding</keyword>
<dbReference type="Gene3D" id="3.20.20.140">
    <property type="entry name" value="Metal-dependent hydrolases"/>
    <property type="match status" value="1"/>
</dbReference>
<dbReference type="InterPro" id="IPR008257">
    <property type="entry name" value="Pept_M19"/>
</dbReference>
<comment type="similarity">
    <text evidence="1">Belongs to the metallo-dependent hydrolases superfamily. Peptidase M19 family.</text>
</comment>
<gene>
    <name evidence="2" type="ORF">WICANDRAFT_79107</name>
</gene>
<dbReference type="PANTHER" id="PTHR10443:SF12">
    <property type="entry name" value="DIPEPTIDASE"/>
    <property type="match status" value="1"/>
</dbReference>
<organism evidence="2 3">
    <name type="scientific">Wickerhamomyces anomalus (strain ATCC 58044 / CBS 1984 / NCYC 433 / NRRL Y-366-8)</name>
    <name type="common">Yeast</name>
    <name type="synonym">Hansenula anomala</name>
    <dbReference type="NCBI Taxonomy" id="683960"/>
    <lineage>
        <taxon>Eukaryota</taxon>
        <taxon>Fungi</taxon>
        <taxon>Dikarya</taxon>
        <taxon>Ascomycota</taxon>
        <taxon>Saccharomycotina</taxon>
        <taxon>Saccharomycetes</taxon>
        <taxon>Phaffomycetales</taxon>
        <taxon>Wickerhamomycetaceae</taxon>
        <taxon>Wickerhamomyces</taxon>
    </lineage>
</organism>
<accession>A0A1E3NZZ1</accession>
<protein>
    <recommendedName>
        <fullName evidence="1">Dipeptidase</fullName>
        <ecNumber evidence="1">3.4.13.19</ecNumber>
    </recommendedName>
</protein>
<dbReference type="GO" id="GO:0070573">
    <property type="term" value="F:metallodipeptidase activity"/>
    <property type="evidence" value="ECO:0007669"/>
    <property type="project" value="InterPro"/>
</dbReference>
<dbReference type="PANTHER" id="PTHR10443">
    <property type="entry name" value="MICROSOMAL DIPEPTIDASE"/>
    <property type="match status" value="1"/>
</dbReference>
<sequence>MTVEDIQKRFEALAAKVPIVDTHNDFPYTLRVQLHNEIYNDPNFDFDKILTSHTDLVRMKQGKIGIQFFSCFIECKDPDYLYEDFNKANSAVRDTLEQIDVTKRLVDEYSQHLSFVNTADEAMEVFQKQDGKIAITLGVEGLHQCDLSLAVVRQYFSLGVRYITLTHNCDNPFATAASSVDAGKKDNGLTKYGVDCIKEMNRLGMIVDLSHVSHQTMLDTLKVTKSPVIFSHSSVYSLTKHERNVRDDVLLKVKENGGVVCINFFPLFLRKEGESSVTIENAVEHIKYIIDLIGWDHVGFGSDFDGIPSGPSGLEDVSKYPDLVVKVWEATNATEEDIAKMMGLNVVRVWKECELVSKSLKSSKPFESNWEKRRWVFEEYCKEFPAMFPGAYEYKNNIYKSDQKLDNSTGEV</sequence>
<dbReference type="GO" id="GO:0046872">
    <property type="term" value="F:metal ion binding"/>
    <property type="evidence" value="ECO:0007669"/>
    <property type="project" value="UniProtKB-UniRule"/>
</dbReference>
<keyword evidence="1" id="KW-0378">Hydrolase</keyword>
<keyword evidence="1" id="KW-0645">Protease</keyword>
<dbReference type="Proteomes" id="UP000094112">
    <property type="component" value="Unassembled WGS sequence"/>
</dbReference>
<dbReference type="PROSITE" id="PS51365">
    <property type="entry name" value="RENAL_DIPEPTIDASE_2"/>
    <property type="match status" value="1"/>
</dbReference>
<dbReference type="InterPro" id="IPR032466">
    <property type="entry name" value="Metal_Hydrolase"/>
</dbReference>
<evidence type="ECO:0000256" key="1">
    <source>
        <dbReference type="RuleBase" id="RU341113"/>
    </source>
</evidence>
<name>A0A1E3NZZ1_WICAA</name>
<dbReference type="SUPFAM" id="SSF51556">
    <property type="entry name" value="Metallo-dependent hydrolases"/>
    <property type="match status" value="1"/>
</dbReference>
<dbReference type="OrthoDB" id="445695at2759"/>
<dbReference type="RefSeq" id="XP_019037767.1">
    <property type="nucleotide sequence ID" value="XM_019184841.1"/>
</dbReference>
<dbReference type="Pfam" id="PF01244">
    <property type="entry name" value="Peptidase_M19"/>
    <property type="match status" value="1"/>
</dbReference>
<dbReference type="EC" id="3.4.13.19" evidence="1"/>
<keyword evidence="1" id="KW-0224">Dipeptidase</keyword>
<keyword evidence="1" id="KW-0862">Zinc</keyword>
<evidence type="ECO:0000313" key="2">
    <source>
        <dbReference type="EMBL" id="ODQ58560.1"/>
    </source>
</evidence>
<dbReference type="GeneID" id="30202087"/>
<dbReference type="EMBL" id="KV454211">
    <property type="protein sequence ID" value="ODQ58560.1"/>
    <property type="molecule type" value="Genomic_DNA"/>
</dbReference>
<comment type="catalytic activity">
    <reaction evidence="1">
        <text>an L-aminoacyl-L-amino acid + H2O = 2 an L-alpha-amino acid</text>
        <dbReference type="Rhea" id="RHEA:48940"/>
        <dbReference type="ChEBI" id="CHEBI:15377"/>
        <dbReference type="ChEBI" id="CHEBI:59869"/>
        <dbReference type="ChEBI" id="CHEBI:77460"/>
        <dbReference type="EC" id="3.4.13.19"/>
    </reaction>
</comment>
<dbReference type="AlphaFoldDB" id="A0A1E3NZZ1"/>
<keyword evidence="3" id="KW-1185">Reference proteome</keyword>
<reference evidence="2 3" key="1">
    <citation type="journal article" date="2016" name="Proc. Natl. Acad. Sci. U.S.A.">
        <title>Comparative genomics of biotechnologically important yeasts.</title>
        <authorList>
            <person name="Riley R."/>
            <person name="Haridas S."/>
            <person name="Wolfe K.H."/>
            <person name="Lopes M.R."/>
            <person name="Hittinger C.T."/>
            <person name="Goeker M."/>
            <person name="Salamov A.A."/>
            <person name="Wisecaver J.H."/>
            <person name="Long T.M."/>
            <person name="Calvey C.H."/>
            <person name="Aerts A.L."/>
            <person name="Barry K.W."/>
            <person name="Choi C."/>
            <person name="Clum A."/>
            <person name="Coughlan A.Y."/>
            <person name="Deshpande S."/>
            <person name="Douglass A.P."/>
            <person name="Hanson S.J."/>
            <person name="Klenk H.-P."/>
            <person name="LaButti K.M."/>
            <person name="Lapidus A."/>
            <person name="Lindquist E.A."/>
            <person name="Lipzen A.M."/>
            <person name="Meier-Kolthoff J.P."/>
            <person name="Ohm R.A."/>
            <person name="Otillar R.P."/>
            <person name="Pangilinan J.L."/>
            <person name="Peng Y."/>
            <person name="Rokas A."/>
            <person name="Rosa C.A."/>
            <person name="Scheuner C."/>
            <person name="Sibirny A.A."/>
            <person name="Slot J.C."/>
            <person name="Stielow J.B."/>
            <person name="Sun H."/>
            <person name="Kurtzman C.P."/>
            <person name="Blackwell M."/>
            <person name="Grigoriev I.V."/>
            <person name="Jeffries T.W."/>
        </authorList>
    </citation>
    <scope>NUCLEOTIDE SEQUENCE [LARGE SCALE GENOMIC DNA]</scope>
    <source>
        <strain evidence="3">ATCC 58044 / CBS 1984 / NCYC 433 / NRRL Y-366-8</strain>
    </source>
</reference>
<dbReference type="CDD" id="cd01301">
    <property type="entry name" value="rDP_like"/>
    <property type="match status" value="1"/>
</dbReference>
<proteinExistence type="inferred from homology"/>
<comment type="cofactor">
    <cofactor evidence="1">
        <name>Zn(2+)</name>
        <dbReference type="ChEBI" id="CHEBI:29105"/>
    </cofactor>
</comment>
<evidence type="ECO:0000313" key="3">
    <source>
        <dbReference type="Proteomes" id="UP000094112"/>
    </source>
</evidence>